<feature type="domain" description="DALR anticodon binding" evidence="1">
    <location>
        <begin position="282"/>
        <end position="417"/>
    </location>
</feature>
<dbReference type="PANTHER" id="PTHR16043:SF1">
    <property type="entry name" value="DALR ANTICODON-BINDING DOMAIN-CONTAINING PROTEIN 3"/>
    <property type="match status" value="1"/>
</dbReference>
<dbReference type="Proteomes" id="UP001168821">
    <property type="component" value="Unassembled WGS sequence"/>
</dbReference>
<dbReference type="EMBL" id="JALNTZ010000001">
    <property type="protein sequence ID" value="KAJ3667099.1"/>
    <property type="molecule type" value="Genomic_DNA"/>
</dbReference>
<evidence type="ECO:0000313" key="2">
    <source>
        <dbReference type="EMBL" id="KAJ3667099.1"/>
    </source>
</evidence>
<evidence type="ECO:0000313" key="3">
    <source>
        <dbReference type="Proteomes" id="UP001168821"/>
    </source>
</evidence>
<dbReference type="SUPFAM" id="SSF47323">
    <property type="entry name" value="Anticodon-binding domain of a subclass of class I aminoacyl-tRNA synthetases"/>
    <property type="match status" value="1"/>
</dbReference>
<accession>A0AA38J6J2</accession>
<keyword evidence="3" id="KW-1185">Reference proteome</keyword>
<dbReference type="PANTHER" id="PTHR16043">
    <property type="entry name" value="DALRD3 PROTEIN"/>
    <property type="match status" value="1"/>
</dbReference>
<evidence type="ECO:0000259" key="1">
    <source>
        <dbReference type="SMART" id="SM00836"/>
    </source>
</evidence>
<dbReference type="Pfam" id="PF05746">
    <property type="entry name" value="DALR_1"/>
    <property type="match status" value="1"/>
</dbReference>
<dbReference type="InterPro" id="IPR009080">
    <property type="entry name" value="tRNAsynth_Ia_anticodon-bd"/>
</dbReference>
<dbReference type="AlphaFoldDB" id="A0AA38J6J2"/>
<reference evidence="2" key="1">
    <citation type="journal article" date="2023" name="G3 (Bethesda)">
        <title>Whole genome assemblies of Zophobas morio and Tenebrio molitor.</title>
        <authorList>
            <person name="Kaur S."/>
            <person name="Stinson S.A."/>
            <person name="diCenzo G.C."/>
        </authorList>
    </citation>
    <scope>NUCLEOTIDE SEQUENCE</scope>
    <source>
        <strain evidence="2">QUZm001</strain>
    </source>
</reference>
<sequence length="417" mass="47860">MYAIVGFLEDLHEYLTGTRCMHGNIIRKHSKKLELGDISFPLDIKKWSHIINKSKLNEAKTIFDCLEFNQDLNTHLDLLIKASNRWPLVLDSYKIKDNDVHFHLKRFSAISVSIRCVLEQGSNYGFQSKCFESRINLTNDDSVQPDLTKMTLTELRASTIRDVATNILNNLTSNISFDCDIKITLNCNEKTENVIVCGAVLNDRGVKDTQTTADELYKKRSLDMQLMAQHKYGVQIKPSWRDYFEKLGKASVILEMLQNRTHKSLKITLNSLQTANKGPSFIFYNCARIAALLKQFDDQVANNVYPELPLIDSVDFALLNQAEEWEMVYVFILQFPLVVVNCVSDIKLGVVNLHQLVFFLSSLSSVFSVYYRRVKILTSSKEHLLPVLFARIYLIKAVQQVFHTALHLLNIEPVKEM</sequence>
<organism evidence="2 3">
    <name type="scientific">Zophobas morio</name>
    <dbReference type="NCBI Taxonomy" id="2755281"/>
    <lineage>
        <taxon>Eukaryota</taxon>
        <taxon>Metazoa</taxon>
        <taxon>Ecdysozoa</taxon>
        <taxon>Arthropoda</taxon>
        <taxon>Hexapoda</taxon>
        <taxon>Insecta</taxon>
        <taxon>Pterygota</taxon>
        <taxon>Neoptera</taxon>
        <taxon>Endopterygota</taxon>
        <taxon>Coleoptera</taxon>
        <taxon>Polyphaga</taxon>
        <taxon>Cucujiformia</taxon>
        <taxon>Tenebrionidae</taxon>
        <taxon>Zophobas</taxon>
    </lineage>
</organism>
<comment type="caution">
    <text evidence="2">The sequence shown here is derived from an EMBL/GenBank/DDBJ whole genome shotgun (WGS) entry which is preliminary data.</text>
</comment>
<name>A0AA38J6J2_9CUCU</name>
<proteinExistence type="predicted"/>
<dbReference type="GO" id="GO:0106217">
    <property type="term" value="P:tRNA C3-cytosine methylation"/>
    <property type="evidence" value="ECO:0007669"/>
    <property type="project" value="TreeGrafter"/>
</dbReference>
<dbReference type="SMART" id="SM00836">
    <property type="entry name" value="DALR_1"/>
    <property type="match status" value="1"/>
</dbReference>
<dbReference type="GO" id="GO:0006420">
    <property type="term" value="P:arginyl-tRNA aminoacylation"/>
    <property type="evidence" value="ECO:0007669"/>
    <property type="project" value="InterPro"/>
</dbReference>
<dbReference type="GO" id="GO:0004814">
    <property type="term" value="F:arginine-tRNA ligase activity"/>
    <property type="evidence" value="ECO:0007669"/>
    <property type="project" value="InterPro"/>
</dbReference>
<gene>
    <name evidence="2" type="ORF">Zmor_002506</name>
</gene>
<dbReference type="GO" id="GO:0000049">
    <property type="term" value="F:tRNA binding"/>
    <property type="evidence" value="ECO:0007669"/>
    <property type="project" value="TreeGrafter"/>
</dbReference>
<protein>
    <recommendedName>
        <fullName evidence="1">DALR anticodon binding domain-containing protein</fullName>
    </recommendedName>
</protein>
<dbReference type="InterPro" id="IPR008909">
    <property type="entry name" value="DALR_anticod-bd"/>
</dbReference>
<dbReference type="InterPro" id="IPR037380">
    <property type="entry name" value="DALRD3"/>
</dbReference>
<dbReference type="GO" id="GO:0005524">
    <property type="term" value="F:ATP binding"/>
    <property type="evidence" value="ECO:0007669"/>
    <property type="project" value="InterPro"/>
</dbReference>
<dbReference type="Gene3D" id="1.10.730.10">
    <property type="entry name" value="Isoleucyl-tRNA Synthetase, Domain 1"/>
    <property type="match status" value="1"/>
</dbReference>